<dbReference type="EMBL" id="KI913979">
    <property type="protein sequence ID" value="ETV95761.1"/>
    <property type="molecule type" value="Genomic_DNA"/>
</dbReference>
<accession>A0A024TQ60</accession>
<feature type="region of interest" description="Disordered" evidence="1">
    <location>
        <begin position="226"/>
        <end position="262"/>
    </location>
</feature>
<evidence type="ECO:0000313" key="2">
    <source>
        <dbReference type="EMBL" id="ETV95761.1"/>
    </source>
</evidence>
<feature type="region of interest" description="Disordered" evidence="1">
    <location>
        <begin position="1"/>
        <end position="20"/>
    </location>
</feature>
<dbReference type="AlphaFoldDB" id="A0A024TQ60"/>
<gene>
    <name evidence="2" type="ORF">H310_10827</name>
</gene>
<dbReference type="VEuPathDB" id="FungiDB:H310_10827"/>
<feature type="compositionally biased region" description="Basic and acidic residues" evidence="1">
    <location>
        <begin position="226"/>
        <end position="240"/>
    </location>
</feature>
<dbReference type="RefSeq" id="XP_008875512.1">
    <property type="nucleotide sequence ID" value="XM_008877290.1"/>
</dbReference>
<organism evidence="2">
    <name type="scientific">Aphanomyces invadans</name>
    <dbReference type="NCBI Taxonomy" id="157072"/>
    <lineage>
        <taxon>Eukaryota</taxon>
        <taxon>Sar</taxon>
        <taxon>Stramenopiles</taxon>
        <taxon>Oomycota</taxon>
        <taxon>Saprolegniomycetes</taxon>
        <taxon>Saprolegniales</taxon>
        <taxon>Verrucalvaceae</taxon>
        <taxon>Aphanomyces</taxon>
    </lineage>
</organism>
<feature type="compositionally biased region" description="Basic and acidic residues" evidence="1">
    <location>
        <begin position="1"/>
        <end position="10"/>
    </location>
</feature>
<feature type="compositionally biased region" description="Basic and acidic residues" evidence="1">
    <location>
        <begin position="70"/>
        <end position="86"/>
    </location>
</feature>
<protein>
    <submittedName>
        <fullName evidence="2">Uncharacterized protein</fullName>
    </submittedName>
</protein>
<name>A0A024TQ60_9STRA</name>
<reference evidence="2" key="1">
    <citation type="submission" date="2013-12" db="EMBL/GenBank/DDBJ databases">
        <title>The Genome Sequence of Aphanomyces invadans NJM9701.</title>
        <authorList>
            <consortium name="The Broad Institute Genomics Platform"/>
            <person name="Russ C."/>
            <person name="Tyler B."/>
            <person name="van West P."/>
            <person name="Dieguez-Uribeondo J."/>
            <person name="Young S.K."/>
            <person name="Zeng Q."/>
            <person name="Gargeya S."/>
            <person name="Fitzgerald M."/>
            <person name="Abouelleil A."/>
            <person name="Alvarado L."/>
            <person name="Chapman S.B."/>
            <person name="Gainer-Dewar J."/>
            <person name="Goldberg J."/>
            <person name="Griggs A."/>
            <person name="Gujja S."/>
            <person name="Hansen M."/>
            <person name="Howarth C."/>
            <person name="Imamovic A."/>
            <person name="Ireland A."/>
            <person name="Larimer J."/>
            <person name="McCowan C."/>
            <person name="Murphy C."/>
            <person name="Pearson M."/>
            <person name="Poon T.W."/>
            <person name="Priest M."/>
            <person name="Roberts A."/>
            <person name="Saif S."/>
            <person name="Shea T."/>
            <person name="Sykes S."/>
            <person name="Wortman J."/>
            <person name="Nusbaum C."/>
            <person name="Birren B."/>
        </authorList>
    </citation>
    <scope>NUCLEOTIDE SEQUENCE [LARGE SCALE GENOMIC DNA]</scope>
    <source>
        <strain evidence="2">NJM9701</strain>
    </source>
</reference>
<proteinExistence type="predicted"/>
<sequence length="376" mass="42451">MDSERSRRPEPATALARHGRPAGRTFCDTMATIIHGASFDQSIACQWTHDSAARPAGHMQTRRRFKHGQKARDDRQHQDTHRHEQNDATDNGVAPARRFQVRDGGLLRRQHPHKQAADDGRAVRDQVRVRDLVANVERIVLDVRGRHVKVGAIDVGQHRPENAREVAHGREEAVHDAFVAVFGQLDNHKHVDGPIDAGRELFRQWYAQVEPLIAHNVVDGEELNHSVDGRADDGRGDDHGAPVPLGPVPARRGQHGGQNHVAQHPDHRVVDRLDFGPVVFHIWRRRRRHVGPEQRRKEAVEHHLPHGALLDKLPELAQVRAKRQGRSLGIADTPVRDGNHRQVGQGQTCKHAIHPHVPRKPPAVRWRVEAKPHETR</sequence>
<evidence type="ECO:0000256" key="1">
    <source>
        <dbReference type="SAM" id="MobiDB-lite"/>
    </source>
</evidence>
<feature type="region of interest" description="Disordered" evidence="1">
    <location>
        <begin position="53"/>
        <end position="122"/>
    </location>
</feature>
<feature type="compositionally biased region" description="Basic residues" evidence="1">
    <location>
        <begin position="60"/>
        <end position="69"/>
    </location>
</feature>
<dbReference type="GeneID" id="20087877"/>